<dbReference type="Gene3D" id="4.10.240.10">
    <property type="entry name" value="Zn(2)-C6 fungal-type DNA-binding domain"/>
    <property type="match status" value="1"/>
</dbReference>
<evidence type="ECO:0000256" key="5">
    <source>
        <dbReference type="ARBA" id="ARBA00023163"/>
    </source>
</evidence>
<feature type="compositionally biased region" description="Basic and acidic residues" evidence="7">
    <location>
        <begin position="76"/>
        <end position="91"/>
    </location>
</feature>
<evidence type="ECO:0000256" key="3">
    <source>
        <dbReference type="ARBA" id="ARBA00023015"/>
    </source>
</evidence>
<dbReference type="GO" id="GO:0001228">
    <property type="term" value="F:DNA-binding transcription activator activity, RNA polymerase II-specific"/>
    <property type="evidence" value="ECO:0007669"/>
    <property type="project" value="TreeGrafter"/>
</dbReference>
<organism evidence="9 10">
    <name type="scientific">Rasamsonia emersonii (strain ATCC 16479 / CBS 393.64 / IMI 116815)</name>
    <dbReference type="NCBI Taxonomy" id="1408163"/>
    <lineage>
        <taxon>Eukaryota</taxon>
        <taxon>Fungi</taxon>
        <taxon>Dikarya</taxon>
        <taxon>Ascomycota</taxon>
        <taxon>Pezizomycotina</taxon>
        <taxon>Eurotiomycetes</taxon>
        <taxon>Eurotiomycetidae</taxon>
        <taxon>Eurotiales</taxon>
        <taxon>Trichocomaceae</taxon>
        <taxon>Rasamsonia</taxon>
    </lineage>
</organism>
<dbReference type="RefSeq" id="XP_013327014.1">
    <property type="nucleotide sequence ID" value="XM_013471560.1"/>
</dbReference>
<feature type="region of interest" description="Disordered" evidence="7">
    <location>
        <begin position="75"/>
        <end position="121"/>
    </location>
</feature>
<evidence type="ECO:0000313" key="10">
    <source>
        <dbReference type="Proteomes" id="UP000053958"/>
    </source>
</evidence>
<evidence type="ECO:0000259" key="8">
    <source>
        <dbReference type="PROSITE" id="PS50048"/>
    </source>
</evidence>
<feature type="compositionally biased region" description="Polar residues" evidence="7">
    <location>
        <begin position="1"/>
        <end position="16"/>
    </location>
</feature>
<name>A0A0F4YQ43_RASE3</name>
<evidence type="ECO:0000256" key="4">
    <source>
        <dbReference type="ARBA" id="ARBA00023125"/>
    </source>
</evidence>
<dbReference type="CDD" id="cd12148">
    <property type="entry name" value="fungal_TF_MHR"/>
    <property type="match status" value="1"/>
</dbReference>
<protein>
    <recommendedName>
        <fullName evidence="8">Zn(2)-C6 fungal-type domain-containing protein</fullName>
    </recommendedName>
</protein>
<dbReference type="GeneID" id="25317908"/>
<keyword evidence="5" id="KW-0804">Transcription</keyword>
<dbReference type="GO" id="GO:0006351">
    <property type="term" value="P:DNA-templated transcription"/>
    <property type="evidence" value="ECO:0007669"/>
    <property type="project" value="InterPro"/>
</dbReference>
<accession>A0A0F4YQ43</accession>
<keyword evidence="1" id="KW-0479">Metal-binding</keyword>
<dbReference type="PROSITE" id="PS00463">
    <property type="entry name" value="ZN2_CY6_FUNGAL_1"/>
    <property type="match status" value="1"/>
</dbReference>
<comment type="caution">
    <text evidence="9">The sequence shown here is derived from an EMBL/GenBank/DDBJ whole genome shotgun (WGS) entry which is preliminary data.</text>
</comment>
<dbReference type="InterPro" id="IPR036864">
    <property type="entry name" value="Zn2-C6_fun-type_DNA-bd_sf"/>
</dbReference>
<keyword evidence="2" id="KW-0862">Zinc</keyword>
<reference evidence="9 10" key="1">
    <citation type="submission" date="2015-04" db="EMBL/GenBank/DDBJ databases">
        <authorList>
            <person name="Heijne W.H."/>
            <person name="Fedorova N.D."/>
            <person name="Nierman W.C."/>
            <person name="Vollebregt A.W."/>
            <person name="Zhao Z."/>
            <person name="Wu L."/>
            <person name="Kumar M."/>
            <person name="Stam H."/>
            <person name="van den Berg M.A."/>
            <person name="Pel H.J."/>
        </authorList>
    </citation>
    <scope>NUCLEOTIDE SEQUENCE [LARGE SCALE GENOMIC DNA]</scope>
    <source>
        <strain evidence="9 10">CBS 393.64</strain>
    </source>
</reference>
<evidence type="ECO:0000256" key="2">
    <source>
        <dbReference type="ARBA" id="ARBA00022833"/>
    </source>
</evidence>
<dbReference type="GO" id="GO:0008270">
    <property type="term" value="F:zinc ion binding"/>
    <property type="evidence" value="ECO:0007669"/>
    <property type="project" value="InterPro"/>
</dbReference>
<dbReference type="PANTHER" id="PTHR31944:SF130">
    <property type="entry name" value="ZN(II)2CYS6 TRANSCRIPTION FACTO (EUROFUNG)"/>
    <property type="match status" value="1"/>
</dbReference>
<feature type="region of interest" description="Disordered" evidence="7">
    <location>
        <begin position="1"/>
        <end position="34"/>
    </location>
</feature>
<dbReference type="STRING" id="1408163.A0A0F4YQ43"/>
<dbReference type="AlphaFoldDB" id="A0A0F4YQ43"/>
<keyword evidence="6" id="KW-0539">Nucleus</keyword>
<dbReference type="EMBL" id="LASV01000261">
    <property type="protein sequence ID" value="KKA20402.1"/>
    <property type="molecule type" value="Genomic_DNA"/>
</dbReference>
<sequence>MSTESVGQTASMSPEQGQGRDPKVPARKRRRPALSCAQCRNRKVKCDRKFPSCDRCIRIGQAHACSYSDDIFSRTGRKDPRPQHAECDHTSARSNRSRSPKRQVGAPPVYKPRQGISDPATAESLTRAIPAAEGHLMEKHPDTGAAVAGETSTQVIRRSIRNERNLSCITGSTYLKGNDSQTRFFGQTHAMNMYSQFEGLRTYIKEIKSENSALNNLRTEFEVFKRSCKKGVVDSRSLDGLVPPRQTADELVAVYLDCIEPTHRVLHIPSFRREYAQYWGSPQTAAPGFVAQLLAMMAAALVLHNSSTTGSLSVGPALRETAREWVEAAESFLQRYTKRPDLRIFQICCLSIVARRVNGLSENQAWIATGSLVKRAMSAGYHREPNDHAKISPFHIEMRRRIWATIVELDLQASVDRGMPPSVREGDFNTIAPMNLNDDSFDETSSDLPTTESLEVLTNSAFQAVLTKSLLLRLRICAWANGANIKLDYEDALNMDEELSQQINSIPVWSRPAADDASSQQKSRTRVLLELTLRQYVILLHTPFASLGQQISKYTHSRRARLEAATTILCQFRDILQPSTSNMIQYIMPSVSVQAALTVCHELYMRDAGYGSSPILRAVPNFAESLISLAESALDRIETQIYMTGKKAPEFYLLTMVLSLVKARLWPASAEASRSRAAEQILKIGRRLYTWQMQAETEKTLRRNMPQRAIMPTPRYSTTQADAANILSHQGPNNGSQVIEDFGLPEGDVEADVFGVWNLEDLFGF</sequence>
<dbReference type="Proteomes" id="UP000053958">
    <property type="component" value="Unassembled WGS sequence"/>
</dbReference>
<keyword evidence="4" id="KW-0238">DNA-binding</keyword>
<dbReference type="InterPro" id="IPR051430">
    <property type="entry name" value="Fungal_TF_Env_Response"/>
</dbReference>
<evidence type="ECO:0000256" key="1">
    <source>
        <dbReference type="ARBA" id="ARBA00022723"/>
    </source>
</evidence>
<evidence type="ECO:0000313" key="9">
    <source>
        <dbReference type="EMBL" id="KKA20402.1"/>
    </source>
</evidence>
<evidence type="ECO:0000256" key="6">
    <source>
        <dbReference type="ARBA" id="ARBA00023242"/>
    </source>
</evidence>
<gene>
    <name evidence="9" type="ORF">T310_5564</name>
</gene>
<dbReference type="SUPFAM" id="SSF57701">
    <property type="entry name" value="Zn2/Cys6 DNA-binding domain"/>
    <property type="match status" value="1"/>
</dbReference>
<evidence type="ECO:0000256" key="7">
    <source>
        <dbReference type="SAM" id="MobiDB-lite"/>
    </source>
</evidence>
<dbReference type="Pfam" id="PF04082">
    <property type="entry name" value="Fungal_trans"/>
    <property type="match status" value="1"/>
</dbReference>
<dbReference type="OrthoDB" id="4225142at2759"/>
<keyword evidence="10" id="KW-1185">Reference proteome</keyword>
<dbReference type="InterPro" id="IPR007219">
    <property type="entry name" value="XnlR_reg_dom"/>
</dbReference>
<dbReference type="SMART" id="SM00066">
    <property type="entry name" value="GAL4"/>
    <property type="match status" value="1"/>
</dbReference>
<proteinExistence type="predicted"/>
<dbReference type="PROSITE" id="PS50048">
    <property type="entry name" value="ZN2_CY6_FUNGAL_2"/>
    <property type="match status" value="1"/>
</dbReference>
<dbReference type="PANTHER" id="PTHR31944">
    <property type="entry name" value="HEME-RESPONSIVE ZINC FINGER TRANSCRIPTION FACTOR HAP1"/>
    <property type="match status" value="1"/>
</dbReference>
<dbReference type="GO" id="GO:0005634">
    <property type="term" value="C:nucleus"/>
    <property type="evidence" value="ECO:0007669"/>
    <property type="project" value="TreeGrafter"/>
</dbReference>
<dbReference type="Pfam" id="PF00172">
    <property type="entry name" value="Zn_clus"/>
    <property type="match status" value="1"/>
</dbReference>
<dbReference type="InterPro" id="IPR001138">
    <property type="entry name" value="Zn2Cys6_DnaBD"/>
</dbReference>
<feature type="domain" description="Zn(2)-C6 fungal-type" evidence="8">
    <location>
        <begin position="35"/>
        <end position="67"/>
    </location>
</feature>
<keyword evidence="3" id="KW-0805">Transcription regulation</keyword>
<dbReference type="CDD" id="cd00067">
    <property type="entry name" value="GAL4"/>
    <property type="match status" value="1"/>
</dbReference>
<dbReference type="SMART" id="SM00906">
    <property type="entry name" value="Fungal_trans"/>
    <property type="match status" value="1"/>
</dbReference>
<dbReference type="GO" id="GO:0000978">
    <property type="term" value="F:RNA polymerase II cis-regulatory region sequence-specific DNA binding"/>
    <property type="evidence" value="ECO:0007669"/>
    <property type="project" value="TreeGrafter"/>
</dbReference>